<feature type="domain" description="PDZ" evidence="5">
    <location>
        <begin position="148"/>
        <end position="239"/>
    </location>
</feature>
<gene>
    <name evidence="6" type="ORF">HEQ75_18120</name>
</gene>
<dbReference type="Pfam" id="PF03572">
    <property type="entry name" value="Peptidase_S41"/>
    <property type="match status" value="1"/>
</dbReference>
<evidence type="ECO:0000313" key="7">
    <source>
        <dbReference type="Proteomes" id="UP000787635"/>
    </source>
</evidence>
<dbReference type="Proteomes" id="UP000787635">
    <property type="component" value="Unassembled WGS sequence"/>
</dbReference>
<dbReference type="InterPro" id="IPR036034">
    <property type="entry name" value="PDZ_sf"/>
</dbReference>
<dbReference type="PANTHER" id="PTHR32060">
    <property type="entry name" value="TAIL-SPECIFIC PROTEASE"/>
    <property type="match status" value="1"/>
</dbReference>
<dbReference type="Gene3D" id="2.30.42.10">
    <property type="match status" value="1"/>
</dbReference>
<dbReference type="InterPro" id="IPR001478">
    <property type="entry name" value="PDZ"/>
</dbReference>
<keyword evidence="3" id="KW-0378">Hydrolase</keyword>
<dbReference type="PANTHER" id="PTHR32060:SF22">
    <property type="entry name" value="CARBOXYL-TERMINAL-PROCESSING PEPTIDASE 3, CHLOROPLASTIC"/>
    <property type="match status" value="1"/>
</dbReference>
<dbReference type="Gene3D" id="3.90.226.10">
    <property type="entry name" value="2-enoyl-CoA Hydratase, Chain A, domain 1"/>
    <property type="match status" value="1"/>
</dbReference>
<comment type="caution">
    <text evidence="6">The sequence shown here is derived from an EMBL/GenBank/DDBJ whole genome shotgun (WGS) entry which is preliminary data.</text>
</comment>
<comment type="similarity">
    <text evidence="1">Belongs to the peptidase S41A family.</text>
</comment>
<dbReference type="CDD" id="cd07560">
    <property type="entry name" value="Peptidase_S41_CPP"/>
    <property type="match status" value="1"/>
</dbReference>
<keyword evidence="7" id="KW-1185">Reference proteome</keyword>
<dbReference type="Pfam" id="PF17820">
    <property type="entry name" value="PDZ_6"/>
    <property type="match status" value="1"/>
</dbReference>
<dbReference type="RefSeq" id="WP_168033281.1">
    <property type="nucleotide sequence ID" value="NZ_JAAVNE010000032.1"/>
</dbReference>
<protein>
    <submittedName>
        <fullName evidence="6">PDZ domain-containing protein</fullName>
    </submittedName>
</protein>
<accession>A0ABX1EAI1</accession>
<dbReference type="InterPro" id="IPR004447">
    <property type="entry name" value="Peptidase_S41A"/>
</dbReference>
<proteinExistence type="inferred from homology"/>
<sequence>MGLAAGAAAQDAAMRGAMGDVLAQSHSLILDRHLEAASPADLVLWSLRGLTVLDGRFNAEIRSDRILLLGEDRVLGDAALAPLVASDTPARRGAAVATALEDLYTLAWRHSAQVRRAGAERLLASGFEELFNHLDPYSRYVPPEDARRAREGRVGQSGLGLRVAARRDALVIVNVSEDGPAAQGGVRIGDRLLAVDGRRLGPRDPGLAATLLEGPEGSEVTLTLSRAGRRRAVTLVREVVVPETVRAERGQDILYVRLTGFSALTDRRLTQVLRDGFAEAPPRGVVLDLRGNRGGLLSQAVAVADAFLADGEVMRTEGRHPEANRRYLAGGQDLAEGRPLVVLVDGRTASSAEIVAAALSERGRAVVVGSATMGKGLIQLVAQLPNGAEILVTWSRVVAISGWPIQGLGVLPALCTSLGPEALATGLAQLRRGEAPMARVLARQRAARAPVLASEVVALRNACPPAEGREDDQQAARALIEAPAAYATALGGP</sequence>
<name>A0ABX1EAI1_9PROT</name>
<dbReference type="PROSITE" id="PS50106">
    <property type="entry name" value="PDZ"/>
    <property type="match status" value="1"/>
</dbReference>
<dbReference type="InterPro" id="IPR041489">
    <property type="entry name" value="PDZ_6"/>
</dbReference>
<keyword evidence="2" id="KW-0645">Protease</keyword>
<dbReference type="InterPro" id="IPR005151">
    <property type="entry name" value="Tail-specific_protease"/>
</dbReference>
<evidence type="ECO:0000256" key="1">
    <source>
        <dbReference type="ARBA" id="ARBA00009179"/>
    </source>
</evidence>
<organism evidence="6 7">
    <name type="scientific">Falsiroseomonas selenitidurans</name>
    <dbReference type="NCBI Taxonomy" id="2716335"/>
    <lineage>
        <taxon>Bacteria</taxon>
        <taxon>Pseudomonadati</taxon>
        <taxon>Pseudomonadota</taxon>
        <taxon>Alphaproteobacteria</taxon>
        <taxon>Acetobacterales</taxon>
        <taxon>Roseomonadaceae</taxon>
        <taxon>Falsiroseomonas</taxon>
    </lineage>
</organism>
<keyword evidence="4" id="KW-0720">Serine protease</keyword>
<evidence type="ECO:0000259" key="5">
    <source>
        <dbReference type="PROSITE" id="PS50106"/>
    </source>
</evidence>
<dbReference type="SMART" id="SM00245">
    <property type="entry name" value="TSPc"/>
    <property type="match status" value="1"/>
</dbReference>
<dbReference type="Gene3D" id="3.30.750.44">
    <property type="match status" value="1"/>
</dbReference>
<evidence type="ECO:0000313" key="6">
    <source>
        <dbReference type="EMBL" id="NKC32787.1"/>
    </source>
</evidence>
<dbReference type="SMART" id="SM00228">
    <property type="entry name" value="PDZ"/>
    <property type="match status" value="1"/>
</dbReference>
<evidence type="ECO:0000256" key="3">
    <source>
        <dbReference type="ARBA" id="ARBA00022801"/>
    </source>
</evidence>
<dbReference type="SUPFAM" id="SSF52096">
    <property type="entry name" value="ClpP/crotonase"/>
    <property type="match status" value="1"/>
</dbReference>
<evidence type="ECO:0000256" key="2">
    <source>
        <dbReference type="ARBA" id="ARBA00022670"/>
    </source>
</evidence>
<reference evidence="6 7" key="1">
    <citation type="submission" date="2020-03" db="EMBL/GenBank/DDBJ databases">
        <title>Roseomonas selenitidurans sp. nov. isolated from urban soil.</title>
        <authorList>
            <person name="Liu H."/>
        </authorList>
    </citation>
    <scope>NUCLEOTIDE SEQUENCE [LARGE SCALE GENOMIC DNA]</scope>
    <source>
        <strain evidence="6 7">BU-1</strain>
    </source>
</reference>
<dbReference type="EMBL" id="JAAVNE010000032">
    <property type="protein sequence ID" value="NKC32787.1"/>
    <property type="molecule type" value="Genomic_DNA"/>
</dbReference>
<evidence type="ECO:0000256" key="4">
    <source>
        <dbReference type="ARBA" id="ARBA00022825"/>
    </source>
</evidence>
<dbReference type="SUPFAM" id="SSF50156">
    <property type="entry name" value="PDZ domain-like"/>
    <property type="match status" value="1"/>
</dbReference>
<dbReference type="InterPro" id="IPR029045">
    <property type="entry name" value="ClpP/crotonase-like_dom_sf"/>
</dbReference>